<comment type="caution">
    <text evidence="5">The sequence shown here is derived from an EMBL/GenBank/DDBJ whole genome shotgun (WGS) entry which is preliminary data.</text>
</comment>
<feature type="compositionally biased region" description="Polar residues" evidence="4">
    <location>
        <begin position="1"/>
        <end position="14"/>
    </location>
</feature>
<evidence type="ECO:0000313" key="6">
    <source>
        <dbReference type="Proteomes" id="UP001172155"/>
    </source>
</evidence>
<name>A0AA40FAQ3_9PEZI</name>
<gene>
    <name evidence="5" type="ORF">B0T18DRAFT_424588</name>
</gene>
<dbReference type="EMBL" id="JAUKUD010000001">
    <property type="protein sequence ID" value="KAK0754162.1"/>
    <property type="molecule type" value="Genomic_DNA"/>
</dbReference>
<feature type="compositionally biased region" description="Basic and acidic residues" evidence="4">
    <location>
        <begin position="91"/>
        <end position="100"/>
    </location>
</feature>
<dbReference type="AlphaFoldDB" id="A0AA40FAQ3"/>
<dbReference type="Pfam" id="PF15811">
    <property type="entry name" value="SVIP"/>
    <property type="match status" value="1"/>
</dbReference>
<organism evidence="5 6">
    <name type="scientific">Schizothecium vesticola</name>
    <dbReference type="NCBI Taxonomy" id="314040"/>
    <lineage>
        <taxon>Eukaryota</taxon>
        <taxon>Fungi</taxon>
        <taxon>Dikarya</taxon>
        <taxon>Ascomycota</taxon>
        <taxon>Pezizomycotina</taxon>
        <taxon>Sordariomycetes</taxon>
        <taxon>Sordariomycetidae</taxon>
        <taxon>Sordariales</taxon>
        <taxon>Schizotheciaceae</taxon>
        <taxon>Schizothecium</taxon>
    </lineage>
</organism>
<proteinExistence type="predicted"/>
<protein>
    <submittedName>
        <fullName evidence="5">Uncharacterized protein</fullName>
    </submittedName>
</protein>
<accession>A0AA40FAQ3</accession>
<dbReference type="InterPro" id="IPR031632">
    <property type="entry name" value="SVIP"/>
</dbReference>
<evidence type="ECO:0000256" key="1">
    <source>
        <dbReference type="ARBA" id="ARBA00022707"/>
    </source>
</evidence>
<keyword evidence="2" id="KW-0564">Palmitate</keyword>
<sequence>MGACCTKQSSSFSSPGRPLGATPSGPSSIGVPASATRPPPPRVGGPPRTLGGGATSTTPGADAEEARKKAAAAAEARAQQQSAKTGSGGDLTKKLAEQRRLTQRATLEVASRQNVREREVDASADALRNA</sequence>
<keyword evidence="1" id="KW-0519">Myristate</keyword>
<feature type="compositionally biased region" description="Low complexity" evidence="4">
    <location>
        <begin position="71"/>
        <end position="84"/>
    </location>
</feature>
<keyword evidence="6" id="KW-1185">Reference proteome</keyword>
<dbReference type="Proteomes" id="UP001172155">
    <property type="component" value="Unassembled WGS sequence"/>
</dbReference>
<feature type="region of interest" description="Disordered" evidence="4">
    <location>
        <begin position="1"/>
        <end position="130"/>
    </location>
</feature>
<keyword evidence="3" id="KW-0449">Lipoprotein</keyword>
<evidence type="ECO:0000256" key="4">
    <source>
        <dbReference type="SAM" id="MobiDB-lite"/>
    </source>
</evidence>
<evidence type="ECO:0000313" key="5">
    <source>
        <dbReference type="EMBL" id="KAK0754162.1"/>
    </source>
</evidence>
<evidence type="ECO:0000256" key="2">
    <source>
        <dbReference type="ARBA" id="ARBA00023139"/>
    </source>
</evidence>
<evidence type="ECO:0000256" key="3">
    <source>
        <dbReference type="ARBA" id="ARBA00023288"/>
    </source>
</evidence>
<reference evidence="5" key="1">
    <citation type="submission" date="2023-06" db="EMBL/GenBank/DDBJ databases">
        <title>Genome-scale phylogeny and comparative genomics of the fungal order Sordariales.</title>
        <authorList>
            <consortium name="Lawrence Berkeley National Laboratory"/>
            <person name="Hensen N."/>
            <person name="Bonometti L."/>
            <person name="Westerberg I."/>
            <person name="Brannstrom I.O."/>
            <person name="Guillou S."/>
            <person name="Cros-Aarteil S."/>
            <person name="Calhoun S."/>
            <person name="Haridas S."/>
            <person name="Kuo A."/>
            <person name="Mondo S."/>
            <person name="Pangilinan J."/>
            <person name="Riley R."/>
            <person name="LaButti K."/>
            <person name="Andreopoulos B."/>
            <person name="Lipzen A."/>
            <person name="Chen C."/>
            <person name="Yanf M."/>
            <person name="Daum C."/>
            <person name="Ng V."/>
            <person name="Clum A."/>
            <person name="Steindorff A."/>
            <person name="Ohm R."/>
            <person name="Martin F."/>
            <person name="Silar P."/>
            <person name="Natvig D."/>
            <person name="Lalanne C."/>
            <person name="Gautier V."/>
            <person name="Ament-velasquez S.L."/>
            <person name="Kruys A."/>
            <person name="Hutchinson M.I."/>
            <person name="Powell A.J."/>
            <person name="Barry K."/>
            <person name="Miller A.N."/>
            <person name="Grigoriev I.V."/>
            <person name="Debuchy R."/>
            <person name="Gladieux P."/>
            <person name="Thoren M.H."/>
            <person name="Johannesson H."/>
        </authorList>
    </citation>
    <scope>NUCLEOTIDE SEQUENCE</scope>
    <source>
        <strain evidence="5">SMH3187-1</strain>
    </source>
</reference>